<name>G2KRC7_MICAA</name>
<dbReference type="eggNOG" id="COG1562">
    <property type="taxonomic scope" value="Bacteria"/>
</dbReference>
<organism evidence="1 2">
    <name type="scientific">Micavibrio aeruginosavorus (strain ARL-13)</name>
    <dbReference type="NCBI Taxonomy" id="856793"/>
    <lineage>
        <taxon>Bacteria</taxon>
        <taxon>Pseudomonadati</taxon>
        <taxon>Bdellovibrionota</taxon>
        <taxon>Bdellovibrionia</taxon>
        <taxon>Bdellovibrionales</taxon>
        <taxon>Pseudobdellovibrionaceae</taxon>
        <taxon>Micavibrio</taxon>
    </lineage>
</organism>
<reference evidence="1 2" key="1">
    <citation type="journal article" date="2011" name="BMC Genomics">
        <title>Genomic insights into an obligate epibiotic bacterial predator: Micavibrio aeruginosavorus ARL-13.</title>
        <authorList>
            <person name="Wang Z."/>
            <person name="Kadouri D."/>
            <person name="Wu M."/>
        </authorList>
    </citation>
    <scope>NUCLEOTIDE SEQUENCE [LARGE SCALE GENOMIC DNA]</scope>
    <source>
        <strain evidence="1 2">ARL-13</strain>
    </source>
</reference>
<protein>
    <recommendedName>
        <fullName evidence="3">Squalene/phytoene synthase family protein</fullName>
    </recommendedName>
</protein>
<dbReference type="EMBL" id="CP002382">
    <property type="protein sequence ID" value="AEP09174.1"/>
    <property type="molecule type" value="Genomic_DNA"/>
</dbReference>
<dbReference type="Proteomes" id="UP000009286">
    <property type="component" value="Chromosome"/>
</dbReference>
<evidence type="ECO:0000313" key="2">
    <source>
        <dbReference type="Proteomes" id="UP000009286"/>
    </source>
</evidence>
<dbReference type="OrthoDB" id="9814909at2"/>
<accession>G2KRC7</accession>
<proteinExistence type="predicted"/>
<dbReference type="KEGG" id="mai:MICA_841"/>
<dbReference type="HOGENOM" id="CLU_037269_6_2_5"/>
<evidence type="ECO:0000313" key="1">
    <source>
        <dbReference type="EMBL" id="AEP09174.1"/>
    </source>
</evidence>
<dbReference type="Gene3D" id="1.10.600.10">
    <property type="entry name" value="Farnesyl Diphosphate Synthase"/>
    <property type="match status" value="1"/>
</dbReference>
<dbReference type="InterPro" id="IPR008949">
    <property type="entry name" value="Isoprenoid_synthase_dom_sf"/>
</dbReference>
<dbReference type="RefSeq" id="WP_014102397.1">
    <property type="nucleotide sequence ID" value="NC_016026.1"/>
</dbReference>
<dbReference type="AlphaFoldDB" id="G2KRC7"/>
<dbReference type="Pfam" id="PF00494">
    <property type="entry name" value="SQS_PSY"/>
    <property type="match status" value="1"/>
</dbReference>
<keyword evidence="2" id="KW-1185">Reference proteome</keyword>
<dbReference type="InterPro" id="IPR002060">
    <property type="entry name" value="Squ/phyt_synthse"/>
</dbReference>
<evidence type="ECO:0008006" key="3">
    <source>
        <dbReference type="Google" id="ProtNLM"/>
    </source>
</evidence>
<sequence>MKTSKDSLGYAGDLVRDQDPDRFMITLFFDGDVRADLWTLYAFHHEIAKTREVVTDTHIGLIRLQWWRDAIAAMYDGGDVPHHPITEPLADMIKRRGLNREWFDAVIYAREFDLEDVLPGNLPGLINYADFTQTPLMRLALQITGDDVDAPDVAPIAIGWALSGLIRAVPFHAGQSRCFMPGDLMNRAGLSTDALYAGRDLDKLSAIVATVRDQAQSMIQNLSGSSRLARLYHAMASFDLARVAKAQDNVFRAKLAHRGPFFPLLLWRAARK</sequence>
<gene>
    <name evidence="1" type="ordered locus">MICA_841</name>
</gene>
<dbReference type="SUPFAM" id="SSF48576">
    <property type="entry name" value="Terpenoid synthases"/>
    <property type="match status" value="1"/>
</dbReference>
<dbReference type="STRING" id="856793.MICA_841"/>